<feature type="domain" description="Cytochrome c" evidence="6">
    <location>
        <begin position="57"/>
        <end position="145"/>
    </location>
</feature>
<feature type="signal peptide" evidence="5">
    <location>
        <begin position="1"/>
        <end position="24"/>
    </location>
</feature>
<keyword evidence="3 4" id="KW-0408">Iron</keyword>
<evidence type="ECO:0000313" key="8">
    <source>
        <dbReference type="Proteomes" id="UP001549145"/>
    </source>
</evidence>
<keyword evidence="2 4" id="KW-0479">Metal-binding</keyword>
<dbReference type="Pfam" id="PF00034">
    <property type="entry name" value="Cytochrom_C"/>
    <property type="match status" value="1"/>
</dbReference>
<keyword evidence="8" id="KW-1185">Reference proteome</keyword>
<dbReference type="EMBL" id="JBEPMM010000031">
    <property type="protein sequence ID" value="MET3695538.1"/>
    <property type="molecule type" value="Genomic_DNA"/>
</dbReference>
<evidence type="ECO:0000259" key="6">
    <source>
        <dbReference type="PROSITE" id="PS51007"/>
    </source>
</evidence>
<dbReference type="PROSITE" id="PS51007">
    <property type="entry name" value="CYTC"/>
    <property type="match status" value="1"/>
</dbReference>
<dbReference type="RefSeq" id="WP_238280645.1">
    <property type="nucleotide sequence ID" value="NZ_BPQL01000093.1"/>
</dbReference>
<dbReference type="PANTHER" id="PTHR35008:SF8">
    <property type="entry name" value="ALCOHOL DEHYDROGENASE CYTOCHROME C SUBUNIT"/>
    <property type="match status" value="1"/>
</dbReference>
<keyword evidence="5" id="KW-0732">Signal</keyword>
<dbReference type="SUPFAM" id="SSF46626">
    <property type="entry name" value="Cytochrome c"/>
    <property type="match status" value="1"/>
</dbReference>
<dbReference type="InterPro" id="IPR036909">
    <property type="entry name" value="Cyt_c-like_dom_sf"/>
</dbReference>
<keyword evidence="1 4" id="KW-0349">Heme</keyword>
<feature type="chain" id="PRO_5045807496" evidence="5">
    <location>
        <begin position="25"/>
        <end position="225"/>
    </location>
</feature>
<protein>
    <submittedName>
        <fullName evidence="7">Cytochrome c</fullName>
    </submittedName>
</protein>
<dbReference type="Gene3D" id="1.10.760.10">
    <property type="entry name" value="Cytochrome c-like domain"/>
    <property type="match status" value="1"/>
</dbReference>
<dbReference type="InterPro" id="IPR009056">
    <property type="entry name" value="Cyt_c-like_dom"/>
</dbReference>
<evidence type="ECO:0000256" key="3">
    <source>
        <dbReference type="ARBA" id="ARBA00023004"/>
    </source>
</evidence>
<dbReference type="Proteomes" id="UP001549145">
    <property type="component" value="Unassembled WGS sequence"/>
</dbReference>
<evidence type="ECO:0000256" key="2">
    <source>
        <dbReference type="ARBA" id="ARBA00022723"/>
    </source>
</evidence>
<proteinExistence type="predicted"/>
<name>A0ABV2LCF4_9HYPH</name>
<evidence type="ECO:0000256" key="5">
    <source>
        <dbReference type="SAM" id="SignalP"/>
    </source>
</evidence>
<evidence type="ECO:0000256" key="1">
    <source>
        <dbReference type="ARBA" id="ARBA00022617"/>
    </source>
</evidence>
<organism evidence="7 8">
    <name type="scientific">Methylobacterium goesingense</name>
    <dbReference type="NCBI Taxonomy" id="243690"/>
    <lineage>
        <taxon>Bacteria</taxon>
        <taxon>Pseudomonadati</taxon>
        <taxon>Pseudomonadota</taxon>
        <taxon>Alphaproteobacteria</taxon>
        <taxon>Hyphomicrobiales</taxon>
        <taxon>Methylobacteriaceae</taxon>
        <taxon>Methylobacterium</taxon>
    </lineage>
</organism>
<sequence>MSRSRNRLPAALAAVLLAATPVAAERLNIGRTATPDEIKGWDIDVRPDGKGLPVGKGTAALGETVFQERCASCHGEFGEGAGRWPELAGGSGTLKSDSPVKTIGSYWPYVSTVFDFVHRAMPFGAAQTLTPDETYAVTAYLLYLNDILKDQDYEVNEKNLASIRLPNEKNFFMDDRETAEKEFWAAKPCMTNCLPKEASITSRARILDVTPDKAAETAKKAPPVQ</sequence>
<reference evidence="7 8" key="1">
    <citation type="submission" date="2024-06" db="EMBL/GenBank/DDBJ databases">
        <title>Genomic Encyclopedia of Type Strains, Phase IV (KMG-IV): sequencing the most valuable type-strain genomes for metagenomic binning, comparative biology and taxonomic classification.</title>
        <authorList>
            <person name="Goeker M."/>
        </authorList>
    </citation>
    <scope>NUCLEOTIDE SEQUENCE [LARGE SCALE GENOMIC DNA]</scope>
    <source>
        <strain evidence="7 8">DSM 21331</strain>
    </source>
</reference>
<comment type="caution">
    <text evidence="7">The sequence shown here is derived from an EMBL/GenBank/DDBJ whole genome shotgun (WGS) entry which is preliminary data.</text>
</comment>
<gene>
    <name evidence="7" type="ORF">ABID43_005107</name>
</gene>
<dbReference type="InterPro" id="IPR051459">
    <property type="entry name" value="Cytochrome_c-type_DH"/>
</dbReference>
<dbReference type="PANTHER" id="PTHR35008">
    <property type="entry name" value="BLL4482 PROTEIN-RELATED"/>
    <property type="match status" value="1"/>
</dbReference>
<evidence type="ECO:0000313" key="7">
    <source>
        <dbReference type="EMBL" id="MET3695538.1"/>
    </source>
</evidence>
<evidence type="ECO:0000256" key="4">
    <source>
        <dbReference type="PROSITE-ProRule" id="PRU00433"/>
    </source>
</evidence>
<accession>A0ABV2LCF4</accession>